<dbReference type="InterPro" id="IPR007867">
    <property type="entry name" value="GMC_OxRtase_C"/>
</dbReference>
<dbReference type="PANTHER" id="PTHR11552">
    <property type="entry name" value="GLUCOSE-METHANOL-CHOLINE GMC OXIDOREDUCTASE"/>
    <property type="match status" value="1"/>
</dbReference>
<evidence type="ECO:0000256" key="5">
    <source>
        <dbReference type="SAM" id="SignalP"/>
    </source>
</evidence>
<dbReference type="PROSITE" id="PS00624">
    <property type="entry name" value="GMC_OXRED_2"/>
    <property type="match status" value="1"/>
</dbReference>
<keyword evidence="5" id="KW-0732">Signal</keyword>
<feature type="domain" description="Glucose-methanol-choline oxidoreductase N-terminal" evidence="7">
    <location>
        <begin position="365"/>
        <end position="379"/>
    </location>
</feature>
<evidence type="ECO:0000259" key="7">
    <source>
        <dbReference type="PROSITE" id="PS00624"/>
    </source>
</evidence>
<evidence type="ECO:0000313" key="9">
    <source>
        <dbReference type="Proteomes" id="UP000653454"/>
    </source>
</evidence>
<dbReference type="AlphaFoldDB" id="A0A8S4DUL8"/>
<dbReference type="Gene3D" id="3.30.560.10">
    <property type="entry name" value="Glucose Oxidase, domain 3"/>
    <property type="match status" value="1"/>
</dbReference>
<dbReference type="GO" id="GO:0050660">
    <property type="term" value="F:flavin adenine dinucleotide binding"/>
    <property type="evidence" value="ECO:0007669"/>
    <property type="project" value="InterPro"/>
</dbReference>
<dbReference type="EMBL" id="CAJHNJ030000008">
    <property type="protein sequence ID" value="CAG9104681.1"/>
    <property type="molecule type" value="Genomic_DNA"/>
</dbReference>
<evidence type="ECO:0000256" key="1">
    <source>
        <dbReference type="ARBA" id="ARBA00010790"/>
    </source>
</evidence>
<comment type="caution">
    <text evidence="8">The sequence shown here is derived from an EMBL/GenBank/DDBJ whole genome shotgun (WGS) entry which is preliminary data.</text>
</comment>
<accession>A0A8S4DUL8</accession>
<dbReference type="Proteomes" id="UP000653454">
    <property type="component" value="Unassembled WGS sequence"/>
</dbReference>
<dbReference type="InterPro" id="IPR036188">
    <property type="entry name" value="FAD/NAD-bd_sf"/>
</dbReference>
<feature type="domain" description="Glucose-methanol-choline oxidoreductase N-terminal" evidence="6">
    <location>
        <begin position="189"/>
        <end position="212"/>
    </location>
</feature>
<reference evidence="8" key="1">
    <citation type="submission" date="2020-11" db="EMBL/GenBank/DDBJ databases">
        <authorList>
            <person name="Whiteford S."/>
        </authorList>
    </citation>
    <scope>NUCLEOTIDE SEQUENCE</scope>
</reference>
<feature type="active site" description="Proton donor" evidence="2">
    <location>
        <position position="615"/>
    </location>
</feature>
<gene>
    <name evidence="8" type="ORF">PLXY2_LOCUS3320</name>
</gene>
<dbReference type="PANTHER" id="PTHR11552:SF208">
    <property type="entry name" value="RE36204P-RELATED"/>
    <property type="match status" value="1"/>
</dbReference>
<feature type="signal peptide" evidence="5">
    <location>
        <begin position="1"/>
        <end position="21"/>
    </location>
</feature>
<dbReference type="InterPro" id="IPR000172">
    <property type="entry name" value="GMC_OxRdtase_N"/>
</dbReference>
<dbReference type="Gene3D" id="3.50.50.60">
    <property type="entry name" value="FAD/NAD(P)-binding domain"/>
    <property type="match status" value="1"/>
</dbReference>
<dbReference type="PIRSF" id="PIRSF000137">
    <property type="entry name" value="Alcohol_oxidase"/>
    <property type="match status" value="1"/>
</dbReference>
<dbReference type="Pfam" id="PF00732">
    <property type="entry name" value="GMC_oxred_N"/>
    <property type="match status" value="1"/>
</dbReference>
<name>A0A8S4DUL8_PLUXY</name>
<protein>
    <submittedName>
        <fullName evidence="8">(diamondback moth) hypothetical protein</fullName>
    </submittedName>
</protein>
<keyword evidence="3 4" id="KW-0274">FAD</keyword>
<dbReference type="GO" id="GO:0016614">
    <property type="term" value="F:oxidoreductase activity, acting on CH-OH group of donors"/>
    <property type="evidence" value="ECO:0007669"/>
    <property type="project" value="InterPro"/>
</dbReference>
<proteinExistence type="inferred from homology"/>
<comment type="cofactor">
    <cofactor evidence="3">
        <name>FAD</name>
        <dbReference type="ChEBI" id="CHEBI:57692"/>
    </cofactor>
</comment>
<evidence type="ECO:0000256" key="4">
    <source>
        <dbReference type="RuleBase" id="RU003968"/>
    </source>
</evidence>
<evidence type="ECO:0000313" key="8">
    <source>
        <dbReference type="EMBL" id="CAG9104681.1"/>
    </source>
</evidence>
<dbReference type="Pfam" id="PF05199">
    <property type="entry name" value="GMC_oxred_C"/>
    <property type="match status" value="1"/>
</dbReference>
<feature type="binding site" evidence="3">
    <location>
        <position position="328"/>
    </location>
    <ligand>
        <name>FAD</name>
        <dbReference type="ChEBI" id="CHEBI:57692"/>
    </ligand>
</feature>
<sequence length="682" mass="75936">MCKSLLLRVTVILVISAVTLSQDDEGYQESQFEEYRNPYAAKVGDEDSLYYSGRDRSGRLLWSYPQTPMMDMLLQTAAPYYTPKNPRDLFDFLRDSYPLPGGLKSPYSEYDFIVVGSGSAGAAVASRLTEDRWASVLLLEAGRPEMLLTDIPSMAPYFQSTDYVWHYYMEKQPGVCLGMKDQRCFWPQGKAVGGGSVVNYMIYTRGRPQDWDRIAADGNYGWSYNDVLKYYIKSEKANLKKYGKNPYRGRDGEVSVESVNIRTKLVNAFLEGGRELGHPTVDYNAPDGFGFGYVQVTQQRGHRHSSARAYLHPHKRRHSLHILPESKVTKILIDPQTKTAYGVEYVRNGVKHTVRARKEVILSAGPIASPQMLMLSGIGPKDHLNSMGIPVIKDLPVGQTLYDHICFPGAIFTLNGTHSDTRLSFSEEQALEVKSIMQWFRTGDSALNSPGAVEAIGYIKTPVSDDPELVPDIELISIGGSIVSDGGRGGSRSVRKGMRLNEQVYDEAFGAIDNADTWSAFPMLLHPKSKGYIQLKDANPFSHPKLVGNYLTDPKDVATFIAAIRHIQELASTPAFQKYGARLYPARYLTCPDAEFNSDEYWECAVRTFTATLHHQIATCRMGPPTDPLAVVDPELRVYGVSRLRVVDSSVIPRTISAHNNAPAMMIGEKAADMIKATWGST</sequence>
<organism evidence="8 9">
    <name type="scientific">Plutella xylostella</name>
    <name type="common">Diamondback moth</name>
    <name type="synonym">Plutella maculipennis</name>
    <dbReference type="NCBI Taxonomy" id="51655"/>
    <lineage>
        <taxon>Eukaryota</taxon>
        <taxon>Metazoa</taxon>
        <taxon>Ecdysozoa</taxon>
        <taxon>Arthropoda</taxon>
        <taxon>Hexapoda</taxon>
        <taxon>Insecta</taxon>
        <taxon>Pterygota</taxon>
        <taxon>Neoptera</taxon>
        <taxon>Endopterygota</taxon>
        <taxon>Lepidoptera</taxon>
        <taxon>Glossata</taxon>
        <taxon>Ditrysia</taxon>
        <taxon>Yponomeutoidea</taxon>
        <taxon>Plutellidae</taxon>
        <taxon>Plutella</taxon>
    </lineage>
</organism>
<evidence type="ECO:0000259" key="6">
    <source>
        <dbReference type="PROSITE" id="PS00623"/>
    </source>
</evidence>
<comment type="similarity">
    <text evidence="1 4">Belongs to the GMC oxidoreductase family.</text>
</comment>
<dbReference type="SUPFAM" id="SSF54373">
    <property type="entry name" value="FAD-linked reductases, C-terminal domain"/>
    <property type="match status" value="1"/>
</dbReference>
<feature type="active site" description="Proton acceptor" evidence="2">
    <location>
        <position position="659"/>
    </location>
</feature>
<evidence type="ECO:0000256" key="2">
    <source>
        <dbReference type="PIRSR" id="PIRSR000137-1"/>
    </source>
</evidence>
<dbReference type="SUPFAM" id="SSF51905">
    <property type="entry name" value="FAD/NAD(P)-binding domain"/>
    <property type="match status" value="1"/>
</dbReference>
<keyword evidence="4" id="KW-0285">Flavoprotein</keyword>
<evidence type="ECO:0000256" key="3">
    <source>
        <dbReference type="PIRSR" id="PIRSR000137-2"/>
    </source>
</evidence>
<feature type="chain" id="PRO_5035847120" evidence="5">
    <location>
        <begin position="22"/>
        <end position="682"/>
    </location>
</feature>
<dbReference type="InterPro" id="IPR012132">
    <property type="entry name" value="GMC_OxRdtase"/>
</dbReference>
<dbReference type="PROSITE" id="PS00623">
    <property type="entry name" value="GMC_OXRED_1"/>
    <property type="match status" value="1"/>
</dbReference>
<keyword evidence="9" id="KW-1185">Reference proteome</keyword>